<evidence type="ECO:0000313" key="2">
    <source>
        <dbReference type="EMBL" id="SPO60539.1"/>
    </source>
</evidence>
<keyword evidence="3" id="KW-1185">Reference proteome</keyword>
<feature type="non-terminal residue" evidence="2">
    <location>
        <position position="125"/>
    </location>
</feature>
<reference evidence="2 3" key="1">
    <citation type="submission" date="2018-02" db="EMBL/GenBank/DDBJ databases">
        <authorList>
            <person name="Dubost A."/>
        </authorList>
    </citation>
    <scope>NUCLEOTIDE SEQUENCE [LARGE SCALE GENOMIC DNA]</scope>
    <source>
        <strain evidence="3">JV551A3</strain>
    </source>
</reference>
<organism evidence="2 3">
    <name type="scientific">Pseudomonas inefficax</name>
    <dbReference type="NCBI Taxonomy" id="2078786"/>
    <lineage>
        <taxon>Bacteria</taxon>
        <taxon>Pseudomonadati</taxon>
        <taxon>Pseudomonadota</taxon>
        <taxon>Gammaproteobacteria</taxon>
        <taxon>Pseudomonadales</taxon>
        <taxon>Pseudomonadaceae</taxon>
        <taxon>Pseudomonas</taxon>
    </lineage>
</organism>
<dbReference type="EMBL" id="OPYN01000088">
    <property type="protein sequence ID" value="SPO60539.1"/>
    <property type="molecule type" value="Genomic_DNA"/>
</dbReference>
<feature type="compositionally biased region" description="Basic residues" evidence="1">
    <location>
        <begin position="1"/>
        <end position="12"/>
    </location>
</feature>
<name>A0AAQ1P7E2_9PSED</name>
<proteinExistence type="predicted"/>
<comment type="caution">
    <text evidence="2">The sequence shown here is derived from an EMBL/GenBank/DDBJ whole genome shotgun (WGS) entry which is preliminary data.</text>
</comment>
<sequence>MLRRGHRRHRKALPVPALSQHKAAPTGPVQASEPIQIPDKEKPGRGRVFHEASNQLLGLGFYLSFNATVDSAAFFGGVVGNRTGFAVANRVNTAGFHAVLLGQDLLDSVGTTLGQLLVVSVWADG</sequence>
<protein>
    <submittedName>
        <fullName evidence="2">Uncharacterized protein</fullName>
    </submittedName>
</protein>
<gene>
    <name evidence="2" type="ORF">JV551A3_V1_2363</name>
</gene>
<dbReference type="AlphaFoldDB" id="A0AAQ1P7E2"/>
<feature type="region of interest" description="Disordered" evidence="1">
    <location>
        <begin position="1"/>
        <end position="43"/>
    </location>
</feature>
<dbReference type="Proteomes" id="UP000294335">
    <property type="component" value="Unassembled WGS sequence"/>
</dbReference>
<evidence type="ECO:0000313" key="3">
    <source>
        <dbReference type="Proteomes" id="UP000294335"/>
    </source>
</evidence>
<evidence type="ECO:0000256" key="1">
    <source>
        <dbReference type="SAM" id="MobiDB-lite"/>
    </source>
</evidence>
<accession>A0AAQ1P7E2</accession>